<dbReference type="AlphaFoldDB" id="A0A0A9YCG5"/>
<evidence type="ECO:0000313" key="2">
    <source>
        <dbReference type="EMBL" id="JAG29316.1"/>
    </source>
</evidence>
<evidence type="ECO:0000313" key="3">
    <source>
        <dbReference type="EMBL" id="JAG64384.1"/>
    </source>
</evidence>
<gene>
    <name evidence="2" type="ORF">CM83_100545</name>
</gene>
<proteinExistence type="predicted"/>
<feature type="non-terminal residue" evidence="2">
    <location>
        <position position="1"/>
    </location>
</feature>
<organism evidence="2">
    <name type="scientific">Lygus hesperus</name>
    <name type="common">Western plant bug</name>
    <dbReference type="NCBI Taxonomy" id="30085"/>
    <lineage>
        <taxon>Eukaryota</taxon>
        <taxon>Metazoa</taxon>
        <taxon>Ecdysozoa</taxon>
        <taxon>Arthropoda</taxon>
        <taxon>Hexapoda</taxon>
        <taxon>Insecta</taxon>
        <taxon>Pterygota</taxon>
        <taxon>Neoptera</taxon>
        <taxon>Paraneoptera</taxon>
        <taxon>Hemiptera</taxon>
        <taxon>Heteroptera</taxon>
        <taxon>Panheteroptera</taxon>
        <taxon>Cimicomorpha</taxon>
        <taxon>Miridae</taxon>
        <taxon>Mirini</taxon>
        <taxon>Lygus</taxon>
    </lineage>
</organism>
<accession>A0A0A9YCG5</accession>
<name>A0A0A9YCG5_LYGHE</name>
<feature type="compositionally biased region" description="Polar residues" evidence="1">
    <location>
        <begin position="59"/>
        <end position="79"/>
    </location>
</feature>
<sequence>EDKFNPEWEGSSDQMYQPILESCSPEETQSEESCDRKARAESDVSCYVDESDDSREQNSEPVSGGSCNQSASMKSNDQMYQPKLESCDRNRHQALLETEESIKPVSSS</sequence>
<dbReference type="EMBL" id="GBRD01001437">
    <property type="protein sequence ID" value="JAG64384.1"/>
    <property type="molecule type" value="Transcribed_RNA"/>
</dbReference>
<evidence type="ECO:0000256" key="1">
    <source>
        <dbReference type="SAM" id="MobiDB-lite"/>
    </source>
</evidence>
<protein>
    <submittedName>
        <fullName evidence="2">Uncharacterized protein</fullName>
    </submittedName>
</protein>
<dbReference type="EMBL" id="GBHO01014288">
    <property type="protein sequence ID" value="JAG29316.1"/>
    <property type="molecule type" value="Transcribed_RNA"/>
</dbReference>
<feature type="region of interest" description="Disordered" evidence="1">
    <location>
        <begin position="23"/>
        <end position="108"/>
    </location>
</feature>
<reference evidence="3" key="3">
    <citation type="submission" date="2014-09" db="EMBL/GenBank/DDBJ databases">
        <authorList>
            <person name="Magalhaes I.L.F."/>
            <person name="Oliveira U."/>
            <person name="Santos F.R."/>
            <person name="Vidigal T.H.D.A."/>
            <person name="Brescovit A.D."/>
            <person name="Santos A.J."/>
        </authorList>
    </citation>
    <scope>NUCLEOTIDE SEQUENCE</scope>
</reference>
<reference evidence="2" key="1">
    <citation type="journal article" date="2014" name="PLoS ONE">
        <title>Transcriptome-Based Identification of ABC Transporters in the Western Tarnished Plant Bug Lygus hesperus.</title>
        <authorList>
            <person name="Hull J.J."/>
            <person name="Chaney K."/>
            <person name="Geib S.M."/>
            <person name="Fabrick J.A."/>
            <person name="Brent C.S."/>
            <person name="Walsh D."/>
            <person name="Lavine L.C."/>
        </authorList>
    </citation>
    <scope>NUCLEOTIDE SEQUENCE</scope>
</reference>
<feature type="compositionally biased region" description="Basic and acidic residues" evidence="1">
    <location>
        <begin position="33"/>
        <end position="42"/>
    </location>
</feature>
<reference evidence="2" key="2">
    <citation type="submission" date="2014-07" db="EMBL/GenBank/DDBJ databases">
        <authorList>
            <person name="Hull J."/>
        </authorList>
    </citation>
    <scope>NUCLEOTIDE SEQUENCE</scope>
</reference>